<feature type="transmembrane region" description="Helical" evidence="4">
    <location>
        <begin position="271"/>
        <end position="295"/>
    </location>
</feature>
<evidence type="ECO:0000256" key="1">
    <source>
        <dbReference type="ARBA" id="ARBA00022737"/>
    </source>
</evidence>
<evidence type="ECO:0000313" key="6">
    <source>
        <dbReference type="Proteomes" id="UP000827721"/>
    </source>
</evidence>
<dbReference type="Pfam" id="PF12796">
    <property type="entry name" value="Ank_2"/>
    <property type="match status" value="1"/>
</dbReference>
<keyword evidence="4" id="KW-1133">Transmembrane helix</keyword>
<dbReference type="InterPro" id="IPR036770">
    <property type="entry name" value="Ankyrin_rpt-contain_sf"/>
</dbReference>
<evidence type="ECO:0000256" key="2">
    <source>
        <dbReference type="ARBA" id="ARBA00023043"/>
    </source>
</evidence>
<feature type="transmembrane region" description="Helical" evidence="4">
    <location>
        <begin position="307"/>
        <end position="330"/>
    </location>
</feature>
<keyword evidence="1" id="KW-0677">Repeat</keyword>
<dbReference type="EMBL" id="JAFEMO010000001">
    <property type="protein sequence ID" value="KAH7576556.1"/>
    <property type="molecule type" value="Genomic_DNA"/>
</dbReference>
<evidence type="ECO:0000256" key="3">
    <source>
        <dbReference type="PROSITE-ProRule" id="PRU00023"/>
    </source>
</evidence>
<dbReference type="InterPro" id="IPR002110">
    <property type="entry name" value="Ankyrin_rpt"/>
</dbReference>
<dbReference type="Pfam" id="PF00023">
    <property type="entry name" value="Ank"/>
    <property type="match status" value="1"/>
</dbReference>
<keyword evidence="4" id="KW-0472">Membrane</keyword>
<sequence>MSRSRSESSGELNPTDHSAASSKGYLQIVKDLSNIDKGMCFLKDRDGRTPLHCAAIHGNLHVVRELVSCCPDSVKETTLRGETVLHLAVKNNQQCEAVISLLSLLDEMDLTDEIINHVDVDGNTVLHLAAARKQHQVIKFLLKDTKVNVNAVNAASDISTSLCSSESDNNMTVNGDDHQITMPSSEDHHQINITPRNEEQVVVNIGHASPDSIKMIKRSELIKSYEFESYKRDFVLLASMKNGIIVLCSLFVIFCLDAMLNPPSDTALDRYYFNIFICANIVCFVASLATIPLAMVTTSFNSFYWRAVNVTAGMMIGSAVLLYASVFVSVTNIEQVATWTAKIGSIMLILFCCIIYHRKANHKLMMSYS</sequence>
<evidence type="ECO:0000313" key="5">
    <source>
        <dbReference type="EMBL" id="KAH7576556.1"/>
    </source>
</evidence>
<dbReference type="SUPFAM" id="SSF48403">
    <property type="entry name" value="Ankyrin repeat"/>
    <property type="match status" value="1"/>
</dbReference>
<dbReference type="PROSITE" id="PS50088">
    <property type="entry name" value="ANK_REPEAT"/>
    <property type="match status" value="2"/>
</dbReference>
<organism evidence="5 6">
    <name type="scientific">Xanthoceras sorbifolium</name>
    <dbReference type="NCBI Taxonomy" id="99658"/>
    <lineage>
        <taxon>Eukaryota</taxon>
        <taxon>Viridiplantae</taxon>
        <taxon>Streptophyta</taxon>
        <taxon>Embryophyta</taxon>
        <taxon>Tracheophyta</taxon>
        <taxon>Spermatophyta</taxon>
        <taxon>Magnoliopsida</taxon>
        <taxon>eudicotyledons</taxon>
        <taxon>Gunneridae</taxon>
        <taxon>Pentapetalae</taxon>
        <taxon>rosids</taxon>
        <taxon>malvids</taxon>
        <taxon>Sapindales</taxon>
        <taxon>Sapindaceae</taxon>
        <taxon>Xanthoceroideae</taxon>
        <taxon>Xanthoceras</taxon>
    </lineage>
</organism>
<dbReference type="Proteomes" id="UP000827721">
    <property type="component" value="Unassembled WGS sequence"/>
</dbReference>
<evidence type="ECO:0008006" key="7">
    <source>
        <dbReference type="Google" id="ProtNLM"/>
    </source>
</evidence>
<reference evidence="5 6" key="1">
    <citation type="submission" date="2021-02" db="EMBL/GenBank/DDBJ databases">
        <title>Plant Genome Project.</title>
        <authorList>
            <person name="Zhang R.-G."/>
        </authorList>
    </citation>
    <scope>NUCLEOTIDE SEQUENCE [LARGE SCALE GENOMIC DNA]</scope>
    <source>
        <tissue evidence="5">Leaves</tissue>
    </source>
</reference>
<gene>
    <name evidence="5" type="ORF">JRO89_XS01G0109000</name>
</gene>
<comment type="caution">
    <text evidence="5">The sequence shown here is derived from an EMBL/GenBank/DDBJ whole genome shotgun (WGS) entry which is preliminary data.</text>
</comment>
<feature type="repeat" description="ANK" evidence="3">
    <location>
        <begin position="46"/>
        <end position="68"/>
    </location>
</feature>
<accession>A0ABQ8IIQ2</accession>
<evidence type="ECO:0000256" key="4">
    <source>
        <dbReference type="SAM" id="Phobius"/>
    </source>
</evidence>
<name>A0ABQ8IIQ2_9ROSI</name>
<dbReference type="Gene3D" id="1.25.40.20">
    <property type="entry name" value="Ankyrin repeat-containing domain"/>
    <property type="match status" value="1"/>
</dbReference>
<keyword evidence="4" id="KW-0812">Transmembrane</keyword>
<proteinExistence type="predicted"/>
<feature type="transmembrane region" description="Helical" evidence="4">
    <location>
        <begin position="234"/>
        <end position="259"/>
    </location>
</feature>
<dbReference type="PANTHER" id="PTHR24186">
    <property type="entry name" value="PROTEIN PHOSPHATASE 1 REGULATORY SUBUNIT"/>
    <property type="match status" value="1"/>
</dbReference>
<dbReference type="PROSITE" id="PS50297">
    <property type="entry name" value="ANK_REP_REGION"/>
    <property type="match status" value="2"/>
</dbReference>
<dbReference type="SMART" id="SM00248">
    <property type="entry name" value="ANK"/>
    <property type="match status" value="3"/>
</dbReference>
<feature type="transmembrane region" description="Helical" evidence="4">
    <location>
        <begin position="336"/>
        <end position="356"/>
    </location>
</feature>
<dbReference type="PANTHER" id="PTHR24186:SF37">
    <property type="entry name" value="PGG DOMAIN-CONTAINING PROTEIN"/>
    <property type="match status" value="1"/>
</dbReference>
<feature type="repeat" description="ANK" evidence="3">
    <location>
        <begin position="121"/>
        <end position="143"/>
    </location>
</feature>
<keyword evidence="6" id="KW-1185">Reference proteome</keyword>
<protein>
    <recommendedName>
        <fullName evidence="7">PGG domain-containing protein</fullName>
    </recommendedName>
</protein>
<keyword evidence="2 3" id="KW-0040">ANK repeat</keyword>